<evidence type="ECO:0000256" key="2">
    <source>
        <dbReference type="ARBA" id="ARBA00008945"/>
    </source>
</evidence>
<dbReference type="SUPFAM" id="SSF54768">
    <property type="entry name" value="dsRNA-binding domain-like"/>
    <property type="match status" value="1"/>
</dbReference>
<gene>
    <name evidence="8" type="primary">rpsE</name>
    <name evidence="12" type="ORF">D1224_00290</name>
</gene>
<dbReference type="InterPro" id="IPR020568">
    <property type="entry name" value="Ribosomal_Su5_D2-typ_SF"/>
</dbReference>
<dbReference type="InterPro" id="IPR018192">
    <property type="entry name" value="Ribosomal_uS5_N_CS"/>
</dbReference>
<dbReference type="SUPFAM" id="SSF54211">
    <property type="entry name" value="Ribosomal protein S5 domain 2-like"/>
    <property type="match status" value="1"/>
</dbReference>
<comment type="domain">
    <text evidence="8">The N-terminal domain interacts with the head of the 30S subunit; the C-terminal domain interacts with the body and contacts protein S4. The interaction surface between S4 and S5 is involved in control of translational fidelity.</text>
</comment>
<dbReference type="InterPro" id="IPR000851">
    <property type="entry name" value="Ribosomal_uS5"/>
</dbReference>
<evidence type="ECO:0000256" key="7">
    <source>
        <dbReference type="ARBA" id="ARBA00035255"/>
    </source>
</evidence>
<dbReference type="FunFam" id="3.30.160.20:FF:000001">
    <property type="entry name" value="30S ribosomal protein S5"/>
    <property type="match status" value="1"/>
</dbReference>
<keyword evidence="13" id="KW-1185">Reference proteome</keyword>
<dbReference type="GO" id="GO:0042254">
    <property type="term" value="P:ribosome biogenesis"/>
    <property type="evidence" value="ECO:0007669"/>
    <property type="project" value="UniProtKB-ARBA"/>
</dbReference>
<dbReference type="GO" id="GO:0019843">
    <property type="term" value="F:rRNA binding"/>
    <property type="evidence" value="ECO:0007669"/>
    <property type="project" value="UniProtKB-UniRule"/>
</dbReference>
<dbReference type="HAMAP" id="MF_01307_B">
    <property type="entry name" value="Ribosomal_uS5_B"/>
    <property type="match status" value="1"/>
</dbReference>
<feature type="domain" description="S5 DRBM" evidence="11">
    <location>
        <begin position="24"/>
        <end position="87"/>
    </location>
</feature>
<comment type="caution">
    <text evidence="12">The sequence shown here is derived from an EMBL/GenBank/DDBJ whole genome shotgun (WGS) entry which is preliminary data.</text>
</comment>
<dbReference type="InterPro" id="IPR005324">
    <property type="entry name" value="Ribosomal_uS5_C"/>
</dbReference>
<evidence type="ECO:0000256" key="9">
    <source>
        <dbReference type="RuleBase" id="RU003823"/>
    </source>
</evidence>
<comment type="similarity">
    <text evidence="2 8 9">Belongs to the universal ribosomal protein uS5 family.</text>
</comment>
<evidence type="ECO:0000256" key="8">
    <source>
        <dbReference type="HAMAP-Rule" id="MF_01307"/>
    </source>
</evidence>
<dbReference type="Pfam" id="PF00333">
    <property type="entry name" value="Ribosomal_S5"/>
    <property type="match status" value="1"/>
</dbReference>
<evidence type="ECO:0000256" key="1">
    <source>
        <dbReference type="ARBA" id="ARBA00003093"/>
    </source>
</evidence>
<dbReference type="InterPro" id="IPR013810">
    <property type="entry name" value="Ribosomal_uS5_N"/>
</dbReference>
<keyword evidence="3 8" id="KW-0699">rRNA-binding</keyword>
<protein>
    <recommendedName>
        <fullName evidence="7 8">Small ribosomal subunit protein uS5</fullName>
    </recommendedName>
</protein>
<dbReference type="EMBL" id="QWGB01000002">
    <property type="protein sequence ID" value="RIJ26351.1"/>
    <property type="molecule type" value="Genomic_DNA"/>
</dbReference>
<dbReference type="InterPro" id="IPR014721">
    <property type="entry name" value="Ribsml_uS5_D2-typ_fold_subgr"/>
</dbReference>
<comment type="function">
    <text evidence="8">With S4 and S12 plays an important role in translational accuracy.</text>
</comment>
<dbReference type="GO" id="GO:0003735">
    <property type="term" value="F:structural constituent of ribosome"/>
    <property type="evidence" value="ECO:0007669"/>
    <property type="project" value="UniProtKB-UniRule"/>
</dbReference>
<organism evidence="12 13">
    <name type="scientific">Henriciella barbarensis</name>
    <dbReference type="NCBI Taxonomy" id="86342"/>
    <lineage>
        <taxon>Bacteria</taxon>
        <taxon>Pseudomonadati</taxon>
        <taxon>Pseudomonadota</taxon>
        <taxon>Alphaproteobacteria</taxon>
        <taxon>Hyphomonadales</taxon>
        <taxon>Hyphomonadaceae</taxon>
        <taxon>Henriciella</taxon>
    </lineage>
</organism>
<evidence type="ECO:0000256" key="6">
    <source>
        <dbReference type="ARBA" id="ARBA00023274"/>
    </source>
</evidence>
<dbReference type="OrthoDB" id="9809045at2"/>
<proteinExistence type="inferred from homology"/>
<dbReference type="GO" id="GO:0006412">
    <property type="term" value="P:translation"/>
    <property type="evidence" value="ECO:0007669"/>
    <property type="project" value="UniProtKB-UniRule"/>
</dbReference>
<sequence>MAEERGRGRGRGRRDDRQDEQSELTDKLVGINRVAKTVKGGKNFGFAALVVVGDQKGRAGFGKGKAREVPEAIRKATEDAKRNLVRIPLREGRTLHHDGKGRWGAGKVILRAAPPGTGVIAGGPMRAVMEVLGIQDVVAKSNGSSNPYNMVRATFQALKEQASPRSVASKRGLKVQDIVGRRTDGASEAGISETA</sequence>
<name>A0A399R787_9PROT</name>
<evidence type="ECO:0000259" key="11">
    <source>
        <dbReference type="PROSITE" id="PS50881"/>
    </source>
</evidence>
<dbReference type="PROSITE" id="PS50881">
    <property type="entry name" value="S5_DSRBD"/>
    <property type="match status" value="1"/>
</dbReference>
<dbReference type="PANTHER" id="PTHR48277:SF1">
    <property type="entry name" value="MITOCHONDRIAL RIBOSOMAL PROTEIN S5"/>
    <property type="match status" value="1"/>
</dbReference>
<accession>A0A399R787</accession>
<dbReference type="Proteomes" id="UP000265431">
    <property type="component" value="Unassembled WGS sequence"/>
</dbReference>
<dbReference type="GO" id="GO:0005737">
    <property type="term" value="C:cytoplasm"/>
    <property type="evidence" value="ECO:0007669"/>
    <property type="project" value="UniProtKB-ARBA"/>
</dbReference>
<dbReference type="PROSITE" id="PS00585">
    <property type="entry name" value="RIBOSOMAL_S5"/>
    <property type="match status" value="1"/>
</dbReference>
<dbReference type="Pfam" id="PF03719">
    <property type="entry name" value="Ribosomal_S5_C"/>
    <property type="match status" value="1"/>
</dbReference>
<evidence type="ECO:0000256" key="10">
    <source>
        <dbReference type="SAM" id="MobiDB-lite"/>
    </source>
</evidence>
<evidence type="ECO:0000313" key="13">
    <source>
        <dbReference type="Proteomes" id="UP000265431"/>
    </source>
</evidence>
<comment type="subunit">
    <text evidence="8">Part of the 30S ribosomal subunit. Contacts proteins S4 and S8.</text>
</comment>
<dbReference type="PANTHER" id="PTHR48277">
    <property type="entry name" value="MITOCHONDRIAL RIBOSOMAL PROTEIN S5"/>
    <property type="match status" value="1"/>
</dbReference>
<evidence type="ECO:0000313" key="12">
    <source>
        <dbReference type="EMBL" id="RIJ26351.1"/>
    </source>
</evidence>
<evidence type="ECO:0000256" key="4">
    <source>
        <dbReference type="ARBA" id="ARBA00022884"/>
    </source>
</evidence>
<keyword evidence="4 8" id="KW-0694">RNA-binding</keyword>
<dbReference type="RefSeq" id="WP_119377949.1">
    <property type="nucleotide sequence ID" value="NZ_QWGB01000002.1"/>
</dbReference>
<comment type="function">
    <text evidence="1 8">Located at the back of the 30S subunit body where it stabilizes the conformation of the head with respect to the body.</text>
</comment>
<evidence type="ECO:0000256" key="5">
    <source>
        <dbReference type="ARBA" id="ARBA00022980"/>
    </source>
</evidence>
<dbReference type="NCBIfam" id="TIGR01021">
    <property type="entry name" value="rpsE_bact"/>
    <property type="match status" value="1"/>
</dbReference>
<dbReference type="GO" id="GO:0015935">
    <property type="term" value="C:small ribosomal subunit"/>
    <property type="evidence" value="ECO:0007669"/>
    <property type="project" value="InterPro"/>
</dbReference>
<keyword evidence="5 8" id="KW-0689">Ribosomal protein</keyword>
<reference evidence="12 13" key="1">
    <citation type="submission" date="2018-08" db="EMBL/GenBank/DDBJ databases">
        <title>Henriciella mobilis sp. nov., isolated from seawater.</title>
        <authorList>
            <person name="Cheng H."/>
            <person name="Wu Y.-H."/>
            <person name="Xu X.-W."/>
            <person name="Guo L.-L."/>
        </authorList>
    </citation>
    <scope>NUCLEOTIDE SEQUENCE [LARGE SCALE GENOMIC DNA]</scope>
    <source>
        <strain evidence="12 13">CCUG66934</strain>
    </source>
</reference>
<dbReference type="AlphaFoldDB" id="A0A399R787"/>
<dbReference type="Gene3D" id="3.30.160.20">
    <property type="match status" value="1"/>
</dbReference>
<dbReference type="InterPro" id="IPR005712">
    <property type="entry name" value="Ribosomal_uS5_bac-type"/>
</dbReference>
<keyword evidence="6 8" id="KW-0687">Ribonucleoprotein</keyword>
<evidence type="ECO:0000256" key="3">
    <source>
        <dbReference type="ARBA" id="ARBA00022730"/>
    </source>
</evidence>
<dbReference type="Gene3D" id="3.30.230.10">
    <property type="match status" value="1"/>
</dbReference>
<dbReference type="FunFam" id="3.30.230.10:FF:000002">
    <property type="entry name" value="30S ribosomal protein S5"/>
    <property type="match status" value="1"/>
</dbReference>
<feature type="region of interest" description="Disordered" evidence="10">
    <location>
        <begin position="1"/>
        <end position="24"/>
    </location>
</feature>